<dbReference type="Proteomes" id="UP000598174">
    <property type="component" value="Unassembled WGS sequence"/>
</dbReference>
<dbReference type="AlphaFoldDB" id="A0A919J9P6"/>
<organism evidence="1 2">
    <name type="scientific">Paractinoplanes ferrugineus</name>
    <dbReference type="NCBI Taxonomy" id="113564"/>
    <lineage>
        <taxon>Bacteria</taxon>
        <taxon>Bacillati</taxon>
        <taxon>Actinomycetota</taxon>
        <taxon>Actinomycetes</taxon>
        <taxon>Micromonosporales</taxon>
        <taxon>Micromonosporaceae</taxon>
        <taxon>Paractinoplanes</taxon>
    </lineage>
</organism>
<accession>A0A919J9P6</accession>
<sequence length="94" mass="10387">MTTPESCRWCDGPKQGHGQRYTTGIGWHAYEAPETELIEARMQAKYGLDAATGMDDEYHRAGVYCGEPSHCTEPFPGALPGMPYHKVRSQVGGR</sequence>
<dbReference type="EMBL" id="BOMM01000098">
    <property type="protein sequence ID" value="GIE16733.1"/>
    <property type="molecule type" value="Genomic_DNA"/>
</dbReference>
<dbReference type="RefSeq" id="WP_203823054.1">
    <property type="nucleotide sequence ID" value="NZ_BAAABP010000067.1"/>
</dbReference>
<evidence type="ECO:0000313" key="2">
    <source>
        <dbReference type="Proteomes" id="UP000598174"/>
    </source>
</evidence>
<gene>
    <name evidence="1" type="ORF">Afe05nite_85730</name>
</gene>
<evidence type="ECO:0000313" key="1">
    <source>
        <dbReference type="EMBL" id="GIE16733.1"/>
    </source>
</evidence>
<reference evidence="1" key="1">
    <citation type="submission" date="2021-01" db="EMBL/GenBank/DDBJ databases">
        <title>Whole genome shotgun sequence of Actinoplanes ferrugineus NBRC 15555.</title>
        <authorList>
            <person name="Komaki H."/>
            <person name="Tamura T."/>
        </authorList>
    </citation>
    <scope>NUCLEOTIDE SEQUENCE</scope>
    <source>
        <strain evidence="1">NBRC 15555</strain>
    </source>
</reference>
<comment type="caution">
    <text evidence="1">The sequence shown here is derived from an EMBL/GenBank/DDBJ whole genome shotgun (WGS) entry which is preliminary data.</text>
</comment>
<protein>
    <submittedName>
        <fullName evidence="1">Uncharacterized protein</fullName>
    </submittedName>
</protein>
<proteinExistence type="predicted"/>
<name>A0A919J9P6_9ACTN</name>
<keyword evidence="2" id="KW-1185">Reference proteome</keyword>